<comment type="caution">
    <text evidence="1">The sequence shown here is derived from an EMBL/GenBank/DDBJ whole genome shotgun (WGS) entry which is preliminary data.</text>
</comment>
<organism evidence="1 2">
    <name type="scientific">Gossypium lobatum</name>
    <dbReference type="NCBI Taxonomy" id="34289"/>
    <lineage>
        <taxon>Eukaryota</taxon>
        <taxon>Viridiplantae</taxon>
        <taxon>Streptophyta</taxon>
        <taxon>Embryophyta</taxon>
        <taxon>Tracheophyta</taxon>
        <taxon>Spermatophyta</taxon>
        <taxon>Magnoliopsida</taxon>
        <taxon>eudicotyledons</taxon>
        <taxon>Gunneridae</taxon>
        <taxon>Pentapetalae</taxon>
        <taxon>rosids</taxon>
        <taxon>malvids</taxon>
        <taxon>Malvales</taxon>
        <taxon>Malvaceae</taxon>
        <taxon>Malvoideae</taxon>
        <taxon>Gossypium</taxon>
    </lineage>
</organism>
<evidence type="ECO:0000313" key="1">
    <source>
        <dbReference type="EMBL" id="MBA0556493.1"/>
    </source>
</evidence>
<dbReference type="EMBL" id="JABEZX010000005">
    <property type="protein sequence ID" value="MBA0556493.1"/>
    <property type="molecule type" value="Genomic_DNA"/>
</dbReference>
<evidence type="ECO:0000313" key="2">
    <source>
        <dbReference type="Proteomes" id="UP000593572"/>
    </source>
</evidence>
<keyword evidence="2" id="KW-1185">Reference proteome</keyword>
<dbReference type="AlphaFoldDB" id="A0A7J8LVT1"/>
<dbReference type="Proteomes" id="UP000593572">
    <property type="component" value="Unassembled WGS sequence"/>
</dbReference>
<accession>A0A7J8LVT1</accession>
<sequence>MTFKKRGVAVTRPERLFTKNTGLRLVVRPCMGANTCPVPEG</sequence>
<reference evidence="1 2" key="1">
    <citation type="journal article" date="2019" name="Genome Biol. Evol.">
        <title>Insights into the evolution of the New World diploid cottons (Gossypium, subgenus Houzingenia) based on genome sequencing.</title>
        <authorList>
            <person name="Grover C.E."/>
            <person name="Arick M.A. 2nd"/>
            <person name="Thrash A."/>
            <person name="Conover J.L."/>
            <person name="Sanders W.S."/>
            <person name="Peterson D.G."/>
            <person name="Frelichowski J.E."/>
            <person name="Scheffler J.A."/>
            <person name="Scheffler B.E."/>
            <person name="Wendel J.F."/>
        </authorList>
    </citation>
    <scope>NUCLEOTIDE SEQUENCE [LARGE SCALE GENOMIC DNA]</scope>
    <source>
        <strain evidence="1">157</strain>
        <tissue evidence="1">Leaf</tissue>
    </source>
</reference>
<gene>
    <name evidence="1" type="ORF">Golob_026589</name>
</gene>
<protein>
    <submittedName>
        <fullName evidence="1">Uncharacterized protein</fullName>
    </submittedName>
</protein>
<proteinExistence type="predicted"/>
<name>A0A7J8LVT1_9ROSI</name>